<name>M5F6C2_9HYPH</name>
<organism evidence="1 2">
    <name type="scientific">Mesorhizobium metallidurans STM 2683</name>
    <dbReference type="NCBI Taxonomy" id="1297569"/>
    <lineage>
        <taxon>Bacteria</taxon>
        <taxon>Pseudomonadati</taxon>
        <taxon>Pseudomonadota</taxon>
        <taxon>Alphaproteobacteria</taxon>
        <taxon>Hyphomicrobiales</taxon>
        <taxon>Phyllobacteriaceae</taxon>
        <taxon>Mesorhizobium</taxon>
    </lineage>
</organism>
<gene>
    <name evidence="1" type="ORF">MESS2_560039</name>
</gene>
<evidence type="ECO:0000313" key="1">
    <source>
        <dbReference type="EMBL" id="CCV07436.1"/>
    </source>
</evidence>
<keyword evidence="2" id="KW-1185">Reference proteome</keyword>
<comment type="caution">
    <text evidence="1">The sequence shown here is derived from an EMBL/GenBank/DDBJ whole genome shotgun (WGS) entry which is preliminary data.</text>
</comment>
<dbReference type="EMBL" id="CAUM01000124">
    <property type="protein sequence ID" value="CCV07436.1"/>
    <property type="molecule type" value="Genomic_DNA"/>
</dbReference>
<proteinExistence type="predicted"/>
<reference evidence="1 2" key="1">
    <citation type="submission" date="2013-02" db="EMBL/GenBank/DDBJ databases">
        <authorList>
            <person name="Genoscope - CEA"/>
        </authorList>
    </citation>
    <scope>NUCLEOTIDE SEQUENCE [LARGE SCALE GENOMIC DNA]</scope>
    <source>
        <strain evidence="1 2">STM 2683</strain>
    </source>
</reference>
<protein>
    <submittedName>
        <fullName evidence="1">Uncharacterized protein</fullName>
    </submittedName>
</protein>
<dbReference type="AlphaFoldDB" id="M5F6C2"/>
<accession>M5F6C2</accession>
<sequence>MRRRAGAVAHAELAVLVHQQRGRSGIPFVVERCSLRSGQIVGPRGMRRQYRQPDHALLRGPALKRLHVAALVVGSDERTGWAGPLENDDLAAEVAQLPHLSAGIDNGEVRSRLPDRCGGSGAGRWPGGYERSGTNRCTGGSGKCEEMTATEGHDVFSLSYALEIGVYDAEAAVTGVMASTTIEGVSIWGSTTGSIWPGG</sequence>
<evidence type="ECO:0000313" key="2">
    <source>
        <dbReference type="Proteomes" id="UP000012062"/>
    </source>
</evidence>
<dbReference type="Proteomes" id="UP000012062">
    <property type="component" value="Unassembled WGS sequence"/>
</dbReference>